<evidence type="ECO:0008006" key="3">
    <source>
        <dbReference type="Google" id="ProtNLM"/>
    </source>
</evidence>
<comment type="caution">
    <text evidence="1">The sequence shown here is derived from an EMBL/GenBank/DDBJ whole genome shotgun (WGS) entry which is preliminary data.</text>
</comment>
<dbReference type="InterPro" id="IPR003615">
    <property type="entry name" value="HNH_nuc"/>
</dbReference>
<proteinExistence type="predicted"/>
<dbReference type="AlphaFoldDB" id="A0A0P9JCR9"/>
<evidence type="ECO:0000313" key="1">
    <source>
        <dbReference type="EMBL" id="KPW48071.1"/>
    </source>
</evidence>
<dbReference type="EMBL" id="LJPT01000099">
    <property type="protein sequence ID" value="KPW48071.1"/>
    <property type="molecule type" value="Genomic_DNA"/>
</dbReference>
<name>A0A0P9JCR9_9PSED</name>
<gene>
    <name evidence="1" type="ORF">ALO88_03079</name>
</gene>
<reference evidence="1 2" key="1">
    <citation type="submission" date="2015-09" db="EMBL/GenBank/DDBJ databases">
        <title>Genome announcement of multiple Pseudomonas syringae strains.</title>
        <authorList>
            <person name="Thakur S."/>
            <person name="Wang P.W."/>
            <person name="Gong Y."/>
            <person name="Weir B.S."/>
            <person name="Guttman D.S."/>
        </authorList>
    </citation>
    <scope>NUCLEOTIDE SEQUENCE [LARGE SCALE GENOMIC DNA]</scope>
    <source>
        <strain evidence="1 2">ICMP4303</strain>
    </source>
</reference>
<accession>A0A0P9JCR9</accession>
<dbReference type="Proteomes" id="UP000050425">
    <property type="component" value="Unassembled WGS sequence"/>
</dbReference>
<sequence length="286" mass="32283">MKKLTVPAFDAIDVFDTCVSGLDNPDLAERFKAARDSIIELFLGYTEKASTSELYCLPLSAHAKPDQEVVATLTKKEFMSLYSNQLLNKGKAARTYYDKLIISAPLAKCPLCGFGQATTLDHFLSKARYPAYSILPINLVPACTDCNKVKGACAVTEANQQSHLYFECVRFEKEPWVFAELVETTPPTIRYFADPPGEWPDPLKLRAKNHFKNLDLARRFGIEAAAELSGMIEVLDDLETCKDRKDHLKRFASSERKNRANHWKAPMYEALSESQWFQSGGYKSYI</sequence>
<dbReference type="PATRIC" id="fig|251702.3.peg.4045"/>
<evidence type="ECO:0000313" key="2">
    <source>
        <dbReference type="Proteomes" id="UP000050425"/>
    </source>
</evidence>
<protein>
    <recommendedName>
        <fullName evidence="3">HNH endonuclease</fullName>
    </recommendedName>
</protein>
<organism evidence="1 2">
    <name type="scientific">Pseudomonas syringae pv. antirrhini</name>
    <dbReference type="NCBI Taxonomy" id="251702"/>
    <lineage>
        <taxon>Bacteria</taxon>
        <taxon>Pseudomonadati</taxon>
        <taxon>Pseudomonadota</taxon>
        <taxon>Gammaproteobacteria</taxon>
        <taxon>Pseudomonadales</taxon>
        <taxon>Pseudomonadaceae</taxon>
        <taxon>Pseudomonas</taxon>
    </lineage>
</organism>
<dbReference type="Gene3D" id="1.10.30.50">
    <property type="match status" value="1"/>
</dbReference>
<dbReference type="CDD" id="cd00085">
    <property type="entry name" value="HNHc"/>
    <property type="match status" value="1"/>
</dbReference>
<dbReference type="RefSeq" id="WP_054089901.1">
    <property type="nucleotide sequence ID" value="NZ_LJPT01000099.1"/>
</dbReference>